<evidence type="ECO:0000313" key="1">
    <source>
        <dbReference type="EMBL" id="MFD1384019.1"/>
    </source>
</evidence>
<reference evidence="2" key="1">
    <citation type="journal article" date="2019" name="Int. J. Syst. Evol. Microbiol.">
        <title>The Global Catalogue of Microorganisms (GCM) 10K type strain sequencing project: providing services to taxonomists for standard genome sequencing and annotation.</title>
        <authorList>
            <consortium name="The Broad Institute Genomics Platform"/>
            <consortium name="The Broad Institute Genome Sequencing Center for Infectious Disease"/>
            <person name="Wu L."/>
            <person name="Ma J."/>
        </authorList>
    </citation>
    <scope>NUCLEOTIDE SEQUENCE [LARGE SCALE GENOMIC DNA]</scope>
    <source>
        <strain evidence="2">JCM 30774</strain>
    </source>
</reference>
<dbReference type="RefSeq" id="WP_377367838.1">
    <property type="nucleotide sequence ID" value="NZ_JBHTMN010000012.1"/>
</dbReference>
<evidence type="ECO:0008006" key="3">
    <source>
        <dbReference type="Google" id="ProtNLM"/>
    </source>
</evidence>
<proteinExistence type="predicted"/>
<dbReference type="PROSITE" id="PS51257">
    <property type="entry name" value="PROKAR_LIPOPROTEIN"/>
    <property type="match status" value="1"/>
</dbReference>
<dbReference type="EMBL" id="JBHTMN010000012">
    <property type="protein sequence ID" value="MFD1384019.1"/>
    <property type="molecule type" value="Genomic_DNA"/>
</dbReference>
<comment type="caution">
    <text evidence="1">The sequence shown here is derived from an EMBL/GenBank/DDBJ whole genome shotgun (WGS) entry which is preliminary data.</text>
</comment>
<dbReference type="Proteomes" id="UP001597059">
    <property type="component" value="Unassembled WGS sequence"/>
</dbReference>
<sequence>MNKLFVMTTVCSALVLAGCSSVVKDHGLDYQTAESNEKTLVVPEGAEPVKDRLVIPNESNVADLEASGEFEAPRAPFLYQPLADVSFSLLGDQATMTVPTDINRTKALFKSYLATLATEEEPETIETDEGDVLISKPIQLEKQGFWARTWSSITRLYPEKYQYKASFSETGNGTDVAFQVLVHKDGEQTVAELNDDQAPTSMALNSWYHVAKKISEDSVLLSDQGRDDLTRSTVWVNQRGEYAYFLGKNFDPATVDNFVSAQMDFYVVEDDAGVKSLSMIPSDEVPRVGDVVPLTVPMRDQDGTTKEMKLFNVYRRDLDDVEWTHRTYPYQVIKQQEGYFLKVDTSAVEFPRLVSYRILSMFE</sequence>
<gene>
    <name evidence="1" type="ORF">ACFQ45_11600</name>
</gene>
<name>A0ABW4B3D0_9GAMM</name>
<accession>A0ABW4B3D0</accession>
<organism evidence="1 2">
    <name type="scientific">Rhodanobacter aciditrophus</name>
    <dbReference type="NCBI Taxonomy" id="1623218"/>
    <lineage>
        <taxon>Bacteria</taxon>
        <taxon>Pseudomonadati</taxon>
        <taxon>Pseudomonadota</taxon>
        <taxon>Gammaproteobacteria</taxon>
        <taxon>Lysobacterales</taxon>
        <taxon>Rhodanobacteraceae</taxon>
        <taxon>Rhodanobacter</taxon>
    </lineage>
</organism>
<protein>
    <recommendedName>
        <fullName evidence="3">Lipoprotein</fullName>
    </recommendedName>
</protein>
<keyword evidence="2" id="KW-1185">Reference proteome</keyword>
<evidence type="ECO:0000313" key="2">
    <source>
        <dbReference type="Proteomes" id="UP001597059"/>
    </source>
</evidence>